<accession>A0A2J6PYW3</accession>
<organism evidence="1 2">
    <name type="scientific">Hyaloscypha hepaticicola</name>
    <dbReference type="NCBI Taxonomy" id="2082293"/>
    <lineage>
        <taxon>Eukaryota</taxon>
        <taxon>Fungi</taxon>
        <taxon>Dikarya</taxon>
        <taxon>Ascomycota</taxon>
        <taxon>Pezizomycotina</taxon>
        <taxon>Leotiomycetes</taxon>
        <taxon>Helotiales</taxon>
        <taxon>Hyaloscyphaceae</taxon>
        <taxon>Hyaloscypha</taxon>
    </lineage>
</organism>
<evidence type="ECO:0008006" key="3">
    <source>
        <dbReference type="Google" id="ProtNLM"/>
    </source>
</evidence>
<dbReference type="OrthoDB" id="10592017at2759"/>
<evidence type="ECO:0000313" key="2">
    <source>
        <dbReference type="Proteomes" id="UP000235672"/>
    </source>
</evidence>
<evidence type="ECO:0000313" key="1">
    <source>
        <dbReference type="EMBL" id="PMD19213.1"/>
    </source>
</evidence>
<dbReference type="STRING" id="1745343.A0A2J6PYW3"/>
<gene>
    <name evidence="1" type="ORF">NA56DRAFT_690559</name>
</gene>
<dbReference type="Proteomes" id="UP000235672">
    <property type="component" value="Unassembled WGS sequence"/>
</dbReference>
<reference evidence="1 2" key="1">
    <citation type="submission" date="2016-05" db="EMBL/GenBank/DDBJ databases">
        <title>A degradative enzymes factory behind the ericoid mycorrhizal symbiosis.</title>
        <authorList>
            <consortium name="DOE Joint Genome Institute"/>
            <person name="Martino E."/>
            <person name="Morin E."/>
            <person name="Grelet G."/>
            <person name="Kuo A."/>
            <person name="Kohler A."/>
            <person name="Daghino S."/>
            <person name="Barry K."/>
            <person name="Choi C."/>
            <person name="Cichocki N."/>
            <person name="Clum A."/>
            <person name="Copeland A."/>
            <person name="Hainaut M."/>
            <person name="Haridas S."/>
            <person name="Labutti K."/>
            <person name="Lindquist E."/>
            <person name="Lipzen A."/>
            <person name="Khouja H.-R."/>
            <person name="Murat C."/>
            <person name="Ohm R."/>
            <person name="Olson A."/>
            <person name="Spatafora J."/>
            <person name="Veneault-Fourrey C."/>
            <person name="Henrissat B."/>
            <person name="Grigoriev I."/>
            <person name="Martin F."/>
            <person name="Perotto S."/>
        </authorList>
    </citation>
    <scope>NUCLEOTIDE SEQUENCE [LARGE SCALE GENOMIC DNA]</scope>
    <source>
        <strain evidence="1 2">UAMH 7357</strain>
    </source>
</reference>
<dbReference type="AlphaFoldDB" id="A0A2J6PYW3"/>
<dbReference type="EMBL" id="KZ613490">
    <property type="protein sequence ID" value="PMD19213.1"/>
    <property type="molecule type" value="Genomic_DNA"/>
</dbReference>
<protein>
    <recommendedName>
        <fullName evidence="3">Heterokaryon incompatibility domain-containing protein</fullName>
    </recommendedName>
</protein>
<keyword evidence="2" id="KW-1185">Reference proteome</keyword>
<sequence>MSVPWVPAPELYDLEALMKEEFFTDRADTASEGENHYLADITGAKDRSYKPLVDKDEIRLLCLEPGDYGELRGELVHIHLDESPVYETLSYAWGPPYNTCKIKLPDGILQITESLFMGLIRLKPTGAKAALDRKVIY</sequence>
<proteinExistence type="predicted"/>
<name>A0A2J6PYW3_9HELO</name>